<protein>
    <submittedName>
        <fullName evidence="3">Secreted protein</fullName>
    </submittedName>
</protein>
<accession>A0A0N5BHT6</accession>
<reference evidence="3" key="1">
    <citation type="submission" date="2017-02" db="UniProtKB">
        <authorList>
            <consortium name="WormBaseParasite"/>
        </authorList>
    </citation>
    <scope>IDENTIFICATION</scope>
</reference>
<evidence type="ECO:0000313" key="2">
    <source>
        <dbReference type="Proteomes" id="UP000046392"/>
    </source>
</evidence>
<dbReference type="AlphaFoldDB" id="A0A0N5BHT6"/>
<organism evidence="2 3">
    <name type="scientific">Strongyloides papillosus</name>
    <name type="common">Intestinal threadworm</name>
    <dbReference type="NCBI Taxonomy" id="174720"/>
    <lineage>
        <taxon>Eukaryota</taxon>
        <taxon>Metazoa</taxon>
        <taxon>Ecdysozoa</taxon>
        <taxon>Nematoda</taxon>
        <taxon>Chromadorea</taxon>
        <taxon>Rhabditida</taxon>
        <taxon>Tylenchina</taxon>
        <taxon>Panagrolaimomorpha</taxon>
        <taxon>Strongyloidoidea</taxon>
        <taxon>Strongyloididae</taxon>
        <taxon>Strongyloides</taxon>
    </lineage>
</organism>
<sequence>MFFCNILSQVPNNKSLVSVLSRITTRATTSSSRCLSLLRLGDRLLDLLWLLFLFLEVARSLEDDRERLTDLPEDLEDDLPEEERDESLDLEEELRLREEEVLVDLEVLETDLELRDTDLERLFTLSLSETSPFFSPILITFSRVSKTK</sequence>
<feature type="compositionally biased region" description="Acidic residues" evidence="1">
    <location>
        <begin position="71"/>
        <end position="89"/>
    </location>
</feature>
<feature type="region of interest" description="Disordered" evidence="1">
    <location>
        <begin position="70"/>
        <end position="89"/>
    </location>
</feature>
<evidence type="ECO:0000256" key="1">
    <source>
        <dbReference type="SAM" id="MobiDB-lite"/>
    </source>
</evidence>
<dbReference type="Proteomes" id="UP000046392">
    <property type="component" value="Unplaced"/>
</dbReference>
<name>A0A0N5BHT6_STREA</name>
<keyword evidence="2" id="KW-1185">Reference proteome</keyword>
<proteinExistence type="predicted"/>
<dbReference type="WBParaSite" id="SPAL_0000552100.1">
    <property type="protein sequence ID" value="SPAL_0000552100.1"/>
    <property type="gene ID" value="SPAL_0000552100"/>
</dbReference>
<evidence type="ECO:0000313" key="3">
    <source>
        <dbReference type="WBParaSite" id="SPAL_0000552100.1"/>
    </source>
</evidence>